<accession>A0A916WZA5</accession>
<evidence type="ECO:0008006" key="3">
    <source>
        <dbReference type="Google" id="ProtNLM"/>
    </source>
</evidence>
<dbReference type="InterPro" id="IPR036188">
    <property type="entry name" value="FAD/NAD-bd_sf"/>
</dbReference>
<dbReference type="AlphaFoldDB" id="A0A916WZA5"/>
<dbReference type="Pfam" id="PF13450">
    <property type="entry name" value="NAD_binding_8"/>
    <property type="match status" value="1"/>
</dbReference>
<dbReference type="RefSeq" id="WP_188838312.1">
    <property type="nucleotide sequence ID" value="NZ_BMHI01000005.1"/>
</dbReference>
<comment type="caution">
    <text evidence="1">The sequence shown here is derived from an EMBL/GenBank/DDBJ whole genome shotgun (WGS) entry which is preliminary data.</text>
</comment>
<reference evidence="1" key="2">
    <citation type="submission" date="2020-09" db="EMBL/GenBank/DDBJ databases">
        <authorList>
            <person name="Sun Q."/>
            <person name="Zhou Y."/>
        </authorList>
    </citation>
    <scope>NUCLEOTIDE SEQUENCE</scope>
    <source>
        <strain evidence="1">CGMCC 1.15085</strain>
    </source>
</reference>
<protein>
    <recommendedName>
        <fullName evidence="3">NAD(P)/FAD-dependent oxidoreductase</fullName>
    </recommendedName>
</protein>
<sequence>MPRSRYDVIIVGGGHNGLTAAAYLAKAGKSVLLLERQAGLGGASVSADAFTGMGAYLSRYSYLVSLLPRRIIDDLGLRISLKRRRFASYTPVPDGDGGLLVDHGDPAATAASFAAIGAQDDLAGWDDFYARAGRMAQALWPTVTEPLRRRSEVVDSIGDDAIVRDFLDRPLGEAIESGVSDDLVRGVILTDGLISTFASAHEIDLQQNICFLYHVIGGGTGDWDVPVGGMGAVSGALEQVARDAGAELRTDCEVIGLDDGTVRWQSRGDEHVADAGQVLWAAAPAVLDGLRGRTPAAAEGAQVKVNLLLSRLPKLRESAVAPAAAFGGTFHINETYSGLETAYQQALSGQVPSPMPAEIYCHSLTDPSILSPKLQASGAHTLTVFSLQTPDRLLTGGDAERDRLQRAVLDSLSSVLAEPIEDVVLADHDGNPCIETKTTRDLQDTLRMPGGNIFHGPLSWPWATDDEPLDTPAQRWGVATPDVGILLAGAGSRRGGGVSGLGGYHAARAALETTKD</sequence>
<reference evidence="1" key="1">
    <citation type="journal article" date="2014" name="Int. J. Syst. Evol. Microbiol.">
        <title>Complete genome sequence of Corynebacterium casei LMG S-19264T (=DSM 44701T), isolated from a smear-ripened cheese.</title>
        <authorList>
            <consortium name="US DOE Joint Genome Institute (JGI-PGF)"/>
            <person name="Walter F."/>
            <person name="Albersmeier A."/>
            <person name="Kalinowski J."/>
            <person name="Ruckert C."/>
        </authorList>
    </citation>
    <scope>NUCLEOTIDE SEQUENCE</scope>
    <source>
        <strain evidence="1">CGMCC 1.15085</strain>
    </source>
</reference>
<gene>
    <name evidence="1" type="ORF">GCM10011492_35100</name>
</gene>
<dbReference type="SUPFAM" id="SSF51905">
    <property type="entry name" value="FAD/NAD(P)-binding domain"/>
    <property type="match status" value="1"/>
</dbReference>
<dbReference type="PANTHER" id="PTHR10668:SF103">
    <property type="entry name" value="PYRIDINE NUCLEOTIDE-DISULFIDE OXIDOREDUCTASE DOMAIN-CONTAINING PROTEIN 2"/>
    <property type="match status" value="1"/>
</dbReference>
<dbReference type="GO" id="GO:0005829">
    <property type="term" value="C:cytosol"/>
    <property type="evidence" value="ECO:0007669"/>
    <property type="project" value="TreeGrafter"/>
</dbReference>
<evidence type="ECO:0000313" key="1">
    <source>
        <dbReference type="EMBL" id="GGB41190.1"/>
    </source>
</evidence>
<proteinExistence type="predicted"/>
<keyword evidence="2" id="KW-1185">Reference proteome</keyword>
<dbReference type="Proteomes" id="UP000636793">
    <property type="component" value="Unassembled WGS sequence"/>
</dbReference>
<dbReference type="Gene3D" id="3.50.50.60">
    <property type="entry name" value="FAD/NAD(P)-binding domain"/>
    <property type="match status" value="2"/>
</dbReference>
<dbReference type="PANTHER" id="PTHR10668">
    <property type="entry name" value="PHYTOENE DEHYDROGENASE"/>
    <property type="match status" value="1"/>
</dbReference>
<organism evidence="1 2">
    <name type="scientific">Flexivirga endophytica</name>
    <dbReference type="NCBI Taxonomy" id="1849103"/>
    <lineage>
        <taxon>Bacteria</taxon>
        <taxon>Bacillati</taxon>
        <taxon>Actinomycetota</taxon>
        <taxon>Actinomycetes</taxon>
        <taxon>Micrococcales</taxon>
        <taxon>Dermacoccaceae</taxon>
        <taxon>Flexivirga</taxon>
    </lineage>
</organism>
<name>A0A916WZA5_9MICO</name>
<evidence type="ECO:0000313" key="2">
    <source>
        <dbReference type="Proteomes" id="UP000636793"/>
    </source>
</evidence>
<dbReference type="EMBL" id="BMHI01000005">
    <property type="protein sequence ID" value="GGB41190.1"/>
    <property type="molecule type" value="Genomic_DNA"/>
</dbReference>